<dbReference type="InterPro" id="IPR001667">
    <property type="entry name" value="DDH_dom"/>
</dbReference>
<dbReference type="PANTHER" id="PTHR47618">
    <property type="entry name" value="BIFUNCTIONAL OLIGORIBONUCLEASE AND PAP PHOSPHATASE NRNA"/>
    <property type="match status" value="1"/>
</dbReference>
<evidence type="ECO:0000313" key="4">
    <source>
        <dbReference type="Proteomes" id="UP000199662"/>
    </source>
</evidence>
<dbReference type="SUPFAM" id="SSF64182">
    <property type="entry name" value="DHH phosphoesterases"/>
    <property type="match status" value="1"/>
</dbReference>
<keyword evidence="4" id="KW-1185">Reference proteome</keyword>
<dbReference type="Pfam" id="PF02272">
    <property type="entry name" value="DHHA1"/>
    <property type="match status" value="1"/>
</dbReference>
<dbReference type="AlphaFoldDB" id="A0A1H6W339"/>
<dbReference type="PANTHER" id="PTHR47618:SF1">
    <property type="entry name" value="BIFUNCTIONAL OLIGORIBONUCLEASE AND PAP PHOSPHATASE NRNA"/>
    <property type="match status" value="1"/>
</dbReference>
<dbReference type="GO" id="GO:0003676">
    <property type="term" value="F:nucleic acid binding"/>
    <property type="evidence" value="ECO:0007669"/>
    <property type="project" value="InterPro"/>
</dbReference>
<name>A0A1H6W339_9FIRM</name>
<organism evidence="3 4">
    <name type="scientific">Propionispira arboris</name>
    <dbReference type="NCBI Taxonomy" id="84035"/>
    <lineage>
        <taxon>Bacteria</taxon>
        <taxon>Bacillati</taxon>
        <taxon>Bacillota</taxon>
        <taxon>Negativicutes</taxon>
        <taxon>Selenomonadales</taxon>
        <taxon>Selenomonadaceae</taxon>
        <taxon>Propionispira</taxon>
    </lineage>
</organism>
<dbReference type="Gene3D" id="3.90.1640.10">
    <property type="entry name" value="inorganic pyrophosphatase (n-terminal core)"/>
    <property type="match status" value="1"/>
</dbReference>
<evidence type="ECO:0000313" key="3">
    <source>
        <dbReference type="EMBL" id="SEJ10256.1"/>
    </source>
</evidence>
<accession>A0A1H6W339</accession>
<dbReference type="RefSeq" id="WP_091829530.1">
    <property type="nucleotide sequence ID" value="NZ_FNZK01000003.1"/>
</dbReference>
<feature type="domain" description="DDH" evidence="1">
    <location>
        <begin position="18"/>
        <end position="155"/>
    </location>
</feature>
<reference evidence="3 4" key="1">
    <citation type="submission" date="2016-10" db="EMBL/GenBank/DDBJ databases">
        <authorList>
            <person name="de Groot N.N."/>
        </authorList>
    </citation>
    <scope>NUCLEOTIDE SEQUENCE [LARGE SCALE GENOMIC DNA]</scope>
    <source>
        <strain evidence="3 4">DSM 2179</strain>
    </source>
</reference>
<protein>
    <submittedName>
        <fullName evidence="3">Phosphoesterase RecJ domain-containing protein</fullName>
    </submittedName>
</protein>
<dbReference type="Pfam" id="PF01368">
    <property type="entry name" value="DHH"/>
    <property type="match status" value="1"/>
</dbReference>
<dbReference type="Proteomes" id="UP000199662">
    <property type="component" value="Unassembled WGS sequence"/>
</dbReference>
<dbReference type="InterPro" id="IPR003156">
    <property type="entry name" value="DHHA1_dom"/>
</dbReference>
<sequence length="317" mass="34352">MKIDLKQAADVITKYKNFVITSHVNPDGDALGSVLGLAHYLKAIGKNVTCLIDDDLPANFNILPGYELLSKPGQIIEKIDLLIVLDTGIDRIGQIKELANAPILNIDHHISNNSTVDYLYVDPDRAATGEIIFQLLKFMKAAFDKNIATCLYTAIATDCGFFRYANTTALTMRIGAELLEFDVKPNLISEAIEKKTLTAVRGIALALNTLEIFKNGKIALLAITQDILAQCVSTEGFIDLARIIEGVDVAVMVKYVDENTCRISMRSKTTNVSLIAETFGGGGHIRAAGCTMHAPVGAAKETIVAAIEQSMEDSYNA</sequence>
<feature type="domain" description="DHHA1" evidence="2">
    <location>
        <begin position="241"/>
        <end position="312"/>
    </location>
</feature>
<dbReference type="Gene3D" id="3.10.310.30">
    <property type="match status" value="1"/>
</dbReference>
<dbReference type="InterPro" id="IPR038763">
    <property type="entry name" value="DHH_sf"/>
</dbReference>
<dbReference type="STRING" id="84035.SAMN05660742_103166"/>
<gene>
    <name evidence="3" type="ORF">SAMN05660742_103166</name>
</gene>
<dbReference type="InterPro" id="IPR051319">
    <property type="entry name" value="Oligoribo/pAp-PDE_c-di-AMP_PDE"/>
</dbReference>
<dbReference type="EMBL" id="FNZK01000003">
    <property type="protein sequence ID" value="SEJ10256.1"/>
    <property type="molecule type" value="Genomic_DNA"/>
</dbReference>
<proteinExistence type="predicted"/>
<evidence type="ECO:0000259" key="1">
    <source>
        <dbReference type="Pfam" id="PF01368"/>
    </source>
</evidence>
<evidence type="ECO:0000259" key="2">
    <source>
        <dbReference type="Pfam" id="PF02272"/>
    </source>
</evidence>